<organism evidence="1 2">
    <name type="scientific">Pomacea canaliculata</name>
    <name type="common">Golden apple snail</name>
    <dbReference type="NCBI Taxonomy" id="400727"/>
    <lineage>
        <taxon>Eukaryota</taxon>
        <taxon>Metazoa</taxon>
        <taxon>Spiralia</taxon>
        <taxon>Lophotrochozoa</taxon>
        <taxon>Mollusca</taxon>
        <taxon>Gastropoda</taxon>
        <taxon>Caenogastropoda</taxon>
        <taxon>Architaenioglossa</taxon>
        <taxon>Ampullarioidea</taxon>
        <taxon>Ampullariidae</taxon>
        <taxon>Pomacea</taxon>
    </lineage>
</organism>
<dbReference type="Proteomes" id="UP000245119">
    <property type="component" value="Linkage Group LG13"/>
</dbReference>
<keyword evidence="2" id="KW-1185">Reference proteome</keyword>
<proteinExistence type="predicted"/>
<dbReference type="PANTHER" id="PTHR31434">
    <property type="entry name" value="S PHASE CYCLIN A-ASSOCIATED PROTEIN IN THE ENDOPLASMIC RETICULUM"/>
    <property type="match status" value="1"/>
</dbReference>
<evidence type="ECO:0008006" key="3">
    <source>
        <dbReference type="Google" id="ProtNLM"/>
    </source>
</evidence>
<comment type="caution">
    <text evidence="1">The sequence shown here is derived from an EMBL/GenBank/DDBJ whole genome shotgun (WGS) entry which is preliminary data.</text>
</comment>
<reference evidence="1 2" key="1">
    <citation type="submission" date="2018-04" db="EMBL/GenBank/DDBJ databases">
        <title>The genome of golden apple snail Pomacea canaliculata provides insight into stress tolerance and invasive adaptation.</title>
        <authorList>
            <person name="Liu C."/>
            <person name="Liu B."/>
            <person name="Ren Y."/>
            <person name="Zhang Y."/>
            <person name="Wang H."/>
            <person name="Li S."/>
            <person name="Jiang F."/>
            <person name="Yin L."/>
            <person name="Zhang G."/>
            <person name="Qian W."/>
            <person name="Fan W."/>
        </authorList>
    </citation>
    <scope>NUCLEOTIDE SEQUENCE [LARGE SCALE GENOMIC DNA]</scope>
    <source>
        <strain evidence="1">SZHN2017</strain>
        <tissue evidence="1">Muscle</tissue>
    </source>
</reference>
<gene>
    <name evidence="1" type="ORF">C0Q70_19841</name>
</gene>
<dbReference type="EMBL" id="PZQS01000013">
    <property type="protein sequence ID" value="PVD19353.1"/>
    <property type="molecule type" value="Genomic_DNA"/>
</dbReference>
<evidence type="ECO:0000313" key="1">
    <source>
        <dbReference type="EMBL" id="PVD19353.1"/>
    </source>
</evidence>
<sequence>MQLVVTVLLVRIEAQGGFERVELERAIIAANTWRGSHVSGVSPHRQLPDLVQQPPPLCEDLLHEVILCVGYFTVLHPDNQVLLQSGQPPTVLQQLCSLPFQYFSDPRLTHVLFPTLVACCYNNQSNRLILEQELSGALLSNFIEERLLEQQQSKVMPSTVKKTKGQGESAPDSFLVYLGVCVCVGEKTGVKRDVCNKDKSADDIKEEKRMAVASLGTKKREMRRPACLYHAASLKSTGGLRSSTSKSPCEVCRADDVPRRIPLGRALNARLLLEESDEDVVDQPQSTY</sequence>
<dbReference type="PANTHER" id="PTHR31434:SF2">
    <property type="entry name" value="S PHASE CYCLIN A-ASSOCIATED PROTEIN IN THE ENDOPLASMIC RETICULUM"/>
    <property type="match status" value="1"/>
</dbReference>
<name>A0A2T7NDV5_POMCA</name>
<accession>A0A2T7NDV5</accession>
<protein>
    <recommendedName>
        <fullName evidence="3">S phase cyclin A-associated protein in the endoplasmic reticulum N-terminal domain-containing protein</fullName>
    </recommendedName>
</protein>
<dbReference type="OrthoDB" id="71500at2759"/>
<dbReference type="AlphaFoldDB" id="A0A2T7NDV5"/>
<evidence type="ECO:0000313" key="2">
    <source>
        <dbReference type="Proteomes" id="UP000245119"/>
    </source>
</evidence>